<name>A0A2P5YM62_GOSBA</name>
<feature type="compositionally biased region" description="Basic residues" evidence="1">
    <location>
        <begin position="1"/>
        <end position="11"/>
    </location>
</feature>
<organism evidence="2 3">
    <name type="scientific">Gossypium barbadense</name>
    <name type="common">Sea Island cotton</name>
    <name type="synonym">Hibiscus barbadensis</name>
    <dbReference type="NCBI Taxonomy" id="3634"/>
    <lineage>
        <taxon>Eukaryota</taxon>
        <taxon>Viridiplantae</taxon>
        <taxon>Streptophyta</taxon>
        <taxon>Embryophyta</taxon>
        <taxon>Tracheophyta</taxon>
        <taxon>Spermatophyta</taxon>
        <taxon>Magnoliopsida</taxon>
        <taxon>eudicotyledons</taxon>
        <taxon>Gunneridae</taxon>
        <taxon>Pentapetalae</taxon>
        <taxon>rosids</taxon>
        <taxon>malvids</taxon>
        <taxon>Malvales</taxon>
        <taxon>Malvaceae</taxon>
        <taxon>Malvoideae</taxon>
        <taxon>Gossypium</taxon>
    </lineage>
</organism>
<dbReference type="AlphaFoldDB" id="A0A2P5YM62"/>
<accession>A0A2P5YM62</accession>
<protein>
    <submittedName>
        <fullName evidence="2">Uncharacterized protein</fullName>
    </submittedName>
</protein>
<feature type="compositionally biased region" description="Basic and acidic residues" evidence="1">
    <location>
        <begin position="35"/>
        <end position="47"/>
    </location>
</feature>
<evidence type="ECO:0000256" key="1">
    <source>
        <dbReference type="SAM" id="MobiDB-lite"/>
    </source>
</evidence>
<dbReference type="EMBL" id="KZ663008">
    <property type="protein sequence ID" value="PPS16695.1"/>
    <property type="molecule type" value="Genomic_DNA"/>
</dbReference>
<feature type="region of interest" description="Disordered" evidence="1">
    <location>
        <begin position="1"/>
        <end position="55"/>
    </location>
</feature>
<evidence type="ECO:0000313" key="3">
    <source>
        <dbReference type="Proteomes" id="UP000239757"/>
    </source>
</evidence>
<gene>
    <name evidence="2" type="ORF">GOBAR_AA03884</name>
</gene>
<evidence type="ECO:0000313" key="2">
    <source>
        <dbReference type="EMBL" id="PPS16695.1"/>
    </source>
</evidence>
<proteinExistence type="predicted"/>
<sequence length="147" mass="16855">MRIRTRLRRAAPAHTRQVDPPLAVESTGSASRTENVPRESRHWERPRPGSQTPTFRHDFKLGAGIAEYVLKQSFPLPLKTLGPILLLRPLNPETVLQSCYEAVKEATTRLPIVVQWFQRTMADEGEGFTIEVHRTVVRSPLTYERRM</sequence>
<reference evidence="2 3" key="1">
    <citation type="submission" date="2015-01" db="EMBL/GenBank/DDBJ databases">
        <title>Genome of allotetraploid Gossypium barbadense reveals genomic plasticity and fiber elongation in cotton evolution.</title>
        <authorList>
            <person name="Chen X."/>
            <person name="Liu X."/>
            <person name="Zhao B."/>
            <person name="Zheng H."/>
            <person name="Hu Y."/>
            <person name="Lu G."/>
            <person name="Yang C."/>
            <person name="Chen J."/>
            <person name="Shan C."/>
            <person name="Zhang L."/>
            <person name="Zhou Y."/>
            <person name="Wang L."/>
            <person name="Guo W."/>
            <person name="Bai Y."/>
            <person name="Ruan J."/>
            <person name="Shangguan X."/>
            <person name="Mao Y."/>
            <person name="Jiang J."/>
            <person name="Zhu Y."/>
            <person name="Lei J."/>
            <person name="Kang H."/>
            <person name="Chen S."/>
            <person name="He X."/>
            <person name="Wang R."/>
            <person name="Wang Y."/>
            <person name="Chen J."/>
            <person name="Wang L."/>
            <person name="Yu S."/>
            <person name="Wang B."/>
            <person name="Wei J."/>
            <person name="Song S."/>
            <person name="Lu X."/>
            <person name="Gao Z."/>
            <person name="Gu W."/>
            <person name="Deng X."/>
            <person name="Ma D."/>
            <person name="Wang S."/>
            <person name="Liang W."/>
            <person name="Fang L."/>
            <person name="Cai C."/>
            <person name="Zhu X."/>
            <person name="Zhou B."/>
            <person name="Zhang Y."/>
            <person name="Chen Z."/>
            <person name="Xu S."/>
            <person name="Zhu R."/>
            <person name="Wang S."/>
            <person name="Zhang T."/>
            <person name="Zhao G."/>
        </authorList>
    </citation>
    <scope>NUCLEOTIDE SEQUENCE [LARGE SCALE GENOMIC DNA]</scope>
    <source>
        <strain evidence="3">cv. Xinhai21</strain>
        <tissue evidence="2">Leaf</tissue>
    </source>
</reference>
<dbReference type="Proteomes" id="UP000239757">
    <property type="component" value="Unassembled WGS sequence"/>
</dbReference>